<name>H8I4G8_METCZ</name>
<dbReference type="Pfam" id="PF06935">
    <property type="entry name" value="DUF1284"/>
    <property type="match status" value="1"/>
</dbReference>
<dbReference type="EMBL" id="CP003243">
    <property type="protein sequence ID" value="AFD00147.1"/>
    <property type="molecule type" value="Genomic_DNA"/>
</dbReference>
<dbReference type="RefSeq" id="WP_014405984.1">
    <property type="nucleotide sequence ID" value="NC_017034.1"/>
</dbReference>
<dbReference type="InterPro" id="IPR009702">
    <property type="entry name" value="DUF1284"/>
</dbReference>
<dbReference type="AlphaFoldDB" id="H8I4G8"/>
<dbReference type="HOGENOM" id="CLU_129126_0_0_2"/>
<dbReference type="STRING" id="1041930.Mtc_1393"/>
<evidence type="ECO:0000313" key="2">
    <source>
        <dbReference type="EMBL" id="AFD00147.1"/>
    </source>
</evidence>
<dbReference type="GeneID" id="11971523"/>
<protein>
    <recommendedName>
        <fullName evidence="4">DUF1284 domain-containing protein</fullName>
    </recommendedName>
</protein>
<dbReference type="eggNOG" id="arCOG04456">
    <property type="taxonomic scope" value="Archaea"/>
</dbReference>
<dbReference type="OrthoDB" id="50358at2157"/>
<proteinExistence type="predicted"/>
<evidence type="ECO:0000313" key="3">
    <source>
        <dbReference type="Proteomes" id="UP000005233"/>
    </source>
</evidence>
<sequence>MLIEAQKKFKGIPLRAHHLLCILGFQGIGYTAGFIRNFQKVKRMVEQHPELEIEVVDSCDVICIACPNMQSGECYRSGLKYNQKVKDIDHRVMERLGIKPGSRFKASELYGLIKEKIKPEDIQEICRGCEWLDLGFCPRGLASLAGKEQQVNDDEVAQYHHAQRKIP</sequence>
<dbReference type="Proteomes" id="UP000005233">
    <property type="component" value="Chromosome"/>
</dbReference>
<evidence type="ECO:0008006" key="4">
    <source>
        <dbReference type="Google" id="ProtNLM"/>
    </source>
</evidence>
<keyword evidence="1" id="KW-0812">Transmembrane</keyword>
<keyword evidence="1" id="KW-1133">Transmembrane helix</keyword>
<keyword evidence="3" id="KW-1185">Reference proteome</keyword>
<evidence type="ECO:0000256" key="1">
    <source>
        <dbReference type="SAM" id="Phobius"/>
    </source>
</evidence>
<reference evidence="2 3" key="1">
    <citation type="journal article" date="2012" name="J. Bacteriol.">
        <title>Complete genome sequence of a thermophilic methanogen, Methanocella conradii HZ254, isolated from Chinese rice field soil.</title>
        <authorList>
            <person name="Lu Z."/>
            <person name="Lu Y."/>
        </authorList>
    </citation>
    <scope>NUCLEOTIDE SEQUENCE [LARGE SCALE GENOMIC DNA]</scope>
    <source>
        <strain evidence="3">DSM 24694 / JCM 17849 / CGMCC 1.5162 / HZ254</strain>
    </source>
</reference>
<feature type="transmembrane region" description="Helical" evidence="1">
    <location>
        <begin position="16"/>
        <end position="35"/>
    </location>
</feature>
<accession>H8I4G8</accession>
<dbReference type="KEGG" id="mez:Mtc_1393"/>
<keyword evidence="1" id="KW-0472">Membrane</keyword>
<organism evidence="2 3">
    <name type="scientific">Methanocella conradii (strain DSM 24694 / JCM 17849 / CGMCC 1.5162 / HZ254)</name>
    <dbReference type="NCBI Taxonomy" id="1041930"/>
    <lineage>
        <taxon>Archaea</taxon>
        <taxon>Methanobacteriati</taxon>
        <taxon>Methanobacteriota</taxon>
        <taxon>Stenosarchaea group</taxon>
        <taxon>Methanomicrobia</taxon>
        <taxon>Methanocellales</taxon>
        <taxon>Methanocellaceae</taxon>
        <taxon>Methanocella</taxon>
    </lineage>
</organism>
<gene>
    <name evidence="2" type="ordered locus">Mtc_1393</name>
</gene>